<name>A0AAD4T294_9MAGN</name>
<sequence>MCKVEFQQFERWKFFDENTINQFYSYFTKFIRLYFITHPSQIAYICDVLSSDEHTRLIFDRGREFEESVLMNKYTNDFVYKLILKLGYGVELLFANSNAFLVVKDGDNCNGRKLFMKLLQRGGITIYRYGRRLFDPGKELDLPRSGNYVCTLTLEPGYCFDLLFKHSDVFLFVKSGDCRDASKLFNEKQQQGSILWTVLKILHITMGIEHIIAQEMLDQGLGGDISFLTQMGQVQKGFVAATSNTSKNRLNCTSMSVGGLFHMWATGGKCLYDSLVLARTIFDRGKLLESIRRVPSCMGGDDGWIVGWKEFGEWRVGIQYIFRANGFVCSDILGTKEG</sequence>
<dbReference type="EMBL" id="JAJJMB010006998">
    <property type="protein sequence ID" value="KAI3932681.1"/>
    <property type="molecule type" value="Genomic_DNA"/>
</dbReference>
<protein>
    <submittedName>
        <fullName evidence="1">Uncharacterized protein</fullName>
    </submittedName>
</protein>
<gene>
    <name evidence="1" type="ORF">MKW98_012652</name>
</gene>
<comment type="caution">
    <text evidence="1">The sequence shown here is derived from an EMBL/GenBank/DDBJ whole genome shotgun (WGS) entry which is preliminary data.</text>
</comment>
<keyword evidence="2" id="KW-1185">Reference proteome</keyword>
<dbReference type="AlphaFoldDB" id="A0AAD4T294"/>
<accession>A0AAD4T294</accession>
<evidence type="ECO:0000313" key="1">
    <source>
        <dbReference type="EMBL" id="KAI3932681.1"/>
    </source>
</evidence>
<evidence type="ECO:0000313" key="2">
    <source>
        <dbReference type="Proteomes" id="UP001202328"/>
    </source>
</evidence>
<dbReference type="Proteomes" id="UP001202328">
    <property type="component" value="Unassembled WGS sequence"/>
</dbReference>
<organism evidence="1 2">
    <name type="scientific">Papaver atlanticum</name>
    <dbReference type="NCBI Taxonomy" id="357466"/>
    <lineage>
        <taxon>Eukaryota</taxon>
        <taxon>Viridiplantae</taxon>
        <taxon>Streptophyta</taxon>
        <taxon>Embryophyta</taxon>
        <taxon>Tracheophyta</taxon>
        <taxon>Spermatophyta</taxon>
        <taxon>Magnoliopsida</taxon>
        <taxon>Ranunculales</taxon>
        <taxon>Papaveraceae</taxon>
        <taxon>Papaveroideae</taxon>
        <taxon>Papaver</taxon>
    </lineage>
</organism>
<reference evidence="1" key="1">
    <citation type="submission" date="2022-04" db="EMBL/GenBank/DDBJ databases">
        <title>A functionally conserved STORR gene fusion in Papaver species that diverged 16.8 million years ago.</title>
        <authorList>
            <person name="Catania T."/>
        </authorList>
    </citation>
    <scope>NUCLEOTIDE SEQUENCE</scope>
    <source>
        <strain evidence="1">S-188037</strain>
    </source>
</reference>
<proteinExistence type="predicted"/>